<name>A0A0U1DQL4_9MYCO</name>
<dbReference type="Pfam" id="PF02518">
    <property type="entry name" value="HATPase_c"/>
    <property type="match status" value="1"/>
</dbReference>
<feature type="domain" description="Histidine kinase/HSP90-like ATPase" evidence="5">
    <location>
        <begin position="476"/>
        <end position="566"/>
    </location>
</feature>
<dbReference type="CDD" id="cd16917">
    <property type="entry name" value="HATPase_UhpB-NarQ-NarX-like"/>
    <property type="match status" value="1"/>
</dbReference>
<evidence type="ECO:0000313" key="6">
    <source>
        <dbReference type="EMBL" id="CQD20940.1"/>
    </source>
</evidence>
<evidence type="ECO:0000256" key="1">
    <source>
        <dbReference type="ARBA" id="ARBA00022679"/>
    </source>
</evidence>
<dbReference type="InterPro" id="IPR011712">
    <property type="entry name" value="Sig_transdc_His_kin_sub3_dim/P"/>
</dbReference>
<feature type="domain" description="GAF" evidence="4">
    <location>
        <begin position="50"/>
        <end position="197"/>
    </location>
</feature>
<dbReference type="EMBL" id="CTEC01000002">
    <property type="protein sequence ID" value="CQD20940.1"/>
    <property type="molecule type" value="Genomic_DNA"/>
</dbReference>
<dbReference type="InterPro" id="IPR029016">
    <property type="entry name" value="GAF-like_dom_sf"/>
</dbReference>
<evidence type="ECO:0000256" key="2">
    <source>
        <dbReference type="ARBA" id="ARBA00022777"/>
    </source>
</evidence>
<dbReference type="SUPFAM" id="SSF55781">
    <property type="entry name" value="GAF domain-like"/>
    <property type="match status" value="2"/>
</dbReference>
<dbReference type="InterPro" id="IPR036890">
    <property type="entry name" value="HATPase_C_sf"/>
</dbReference>
<dbReference type="AlphaFoldDB" id="A0A0U1DQL4"/>
<dbReference type="Pfam" id="PF13185">
    <property type="entry name" value="GAF_2"/>
    <property type="match status" value="2"/>
</dbReference>
<dbReference type="Proteomes" id="UP000199601">
    <property type="component" value="Unassembled WGS sequence"/>
</dbReference>
<evidence type="ECO:0000259" key="5">
    <source>
        <dbReference type="SMART" id="SM00387"/>
    </source>
</evidence>
<dbReference type="GO" id="GO:0046983">
    <property type="term" value="F:protein dimerization activity"/>
    <property type="evidence" value="ECO:0007669"/>
    <property type="project" value="InterPro"/>
</dbReference>
<reference evidence="7" key="1">
    <citation type="submission" date="2015-03" db="EMBL/GenBank/DDBJ databases">
        <authorList>
            <person name="Urmite Genomes"/>
        </authorList>
    </citation>
    <scope>NUCLEOTIDE SEQUENCE [LARGE SCALE GENOMIC DNA]</scope>
    <source>
        <strain evidence="7">CSUR P1344</strain>
    </source>
</reference>
<dbReference type="InterPro" id="IPR050482">
    <property type="entry name" value="Sensor_HK_TwoCompSys"/>
</dbReference>
<dbReference type="SMART" id="SM00387">
    <property type="entry name" value="HATPase_c"/>
    <property type="match status" value="1"/>
</dbReference>
<dbReference type="InterPro" id="IPR003018">
    <property type="entry name" value="GAF"/>
</dbReference>
<dbReference type="SMART" id="SM00065">
    <property type="entry name" value="GAF"/>
    <property type="match status" value="2"/>
</dbReference>
<dbReference type="Pfam" id="PF07730">
    <property type="entry name" value="HisKA_3"/>
    <property type="match status" value="1"/>
</dbReference>
<evidence type="ECO:0000313" key="7">
    <source>
        <dbReference type="Proteomes" id="UP000199601"/>
    </source>
</evidence>
<dbReference type="Gene3D" id="1.20.5.1930">
    <property type="match status" value="1"/>
</dbReference>
<protein>
    <submittedName>
        <fullName evidence="6">GAF sensor signal transduction histidine kinase</fullName>
    </submittedName>
</protein>
<organism evidence="6 7">
    <name type="scientific">Mycobacterium europaeum</name>
    <dbReference type="NCBI Taxonomy" id="761804"/>
    <lineage>
        <taxon>Bacteria</taxon>
        <taxon>Bacillati</taxon>
        <taxon>Actinomycetota</taxon>
        <taxon>Actinomycetes</taxon>
        <taxon>Mycobacteriales</taxon>
        <taxon>Mycobacteriaceae</taxon>
        <taxon>Mycobacterium</taxon>
        <taxon>Mycobacterium simiae complex</taxon>
    </lineage>
</organism>
<dbReference type="InterPro" id="IPR003594">
    <property type="entry name" value="HATPase_dom"/>
</dbReference>
<dbReference type="Gene3D" id="3.30.450.40">
    <property type="match status" value="2"/>
</dbReference>
<dbReference type="GO" id="GO:0000155">
    <property type="term" value="F:phosphorelay sensor kinase activity"/>
    <property type="evidence" value="ECO:0007669"/>
    <property type="project" value="InterPro"/>
</dbReference>
<keyword evidence="7" id="KW-1185">Reference proteome</keyword>
<dbReference type="Gene3D" id="3.30.565.10">
    <property type="entry name" value="Histidine kinase-like ATPase, C-terminal domain"/>
    <property type="match status" value="1"/>
</dbReference>
<feature type="domain" description="GAF" evidence="4">
    <location>
        <begin position="220"/>
        <end position="366"/>
    </location>
</feature>
<dbReference type="PANTHER" id="PTHR24421">
    <property type="entry name" value="NITRATE/NITRITE SENSOR PROTEIN NARX-RELATED"/>
    <property type="match status" value="1"/>
</dbReference>
<evidence type="ECO:0000256" key="3">
    <source>
        <dbReference type="ARBA" id="ARBA00023012"/>
    </source>
</evidence>
<dbReference type="SUPFAM" id="SSF55874">
    <property type="entry name" value="ATPase domain of HSP90 chaperone/DNA topoisomerase II/histidine kinase"/>
    <property type="match status" value="1"/>
</dbReference>
<accession>A0A0U1DQL4</accession>
<dbReference type="GO" id="GO:0016020">
    <property type="term" value="C:membrane"/>
    <property type="evidence" value="ECO:0007669"/>
    <property type="project" value="InterPro"/>
</dbReference>
<sequence length="567" mass="61778">MREDECGSTFGLRRLDFLSRMHEQLDELAAERQQMAQLLQVAIEIGSDLELDAILHRIVAAAIGMTGARYGAIGVWGPEGTLASFVHSGMDAETVRRVGHLPVGKGLLGALRDRTEPLRLGDLSDHPTAVGFPERHPPMRAFLGMPITIRGAVFGSLYVTDDRPGRCFREADEITVRALASAASVAIDNARLFDRVRAGARWTDASREISTTLLSESCPDLRPLHLIAERAAELTDAEQAIVLVPVDPDQPDDERLVVSAAVGLHADEVLGQEIPVDGSTTGEVFRSGRPLLTETFRRPIPAFTDVGERPAILMPLRSDQQTLGVIVVARGTDAEPFDEAHLDLVRDFADHAAIALTLATERRNARELNVLVDRERIARDLHDQVISRVFAVGMDLQGVVARLRSPQLASRLTKSVNELQDVINDIRRTVFDLQRPRARRRTFAERIQDAIARLTDDDNQGTMLRMAGTMTAVGDELAEHAEAVVNEALSNAVRHSRAATIAVEVTVTDELLLEITDDGCGIPADRQRAGGLDGIVRRAKDLGGDCAITSPLGGGTRVRWSAPLQNS</sequence>
<gene>
    <name evidence="6" type="ORF">BN000_05075</name>
</gene>
<evidence type="ECO:0000259" key="4">
    <source>
        <dbReference type="SMART" id="SM00065"/>
    </source>
</evidence>
<keyword evidence="1" id="KW-0808">Transferase</keyword>
<keyword evidence="3" id="KW-0902">Two-component regulatory system</keyword>
<dbReference type="PANTHER" id="PTHR24421:SF56">
    <property type="entry name" value="OXYGEN SENSOR HISTIDINE KINASE RESPONSE REGULATOR DOST"/>
    <property type="match status" value="1"/>
</dbReference>
<proteinExistence type="predicted"/>
<keyword evidence="2 6" id="KW-0418">Kinase</keyword>